<comment type="caution">
    <text evidence="2">The sequence shown here is derived from an EMBL/GenBank/DDBJ whole genome shotgun (WGS) entry which is preliminary data.</text>
</comment>
<feature type="region of interest" description="Disordered" evidence="1">
    <location>
        <begin position="23"/>
        <end position="52"/>
    </location>
</feature>
<organism evidence="2 3">
    <name type="scientific">Streptomyces glebosus</name>
    <dbReference type="NCBI Taxonomy" id="249580"/>
    <lineage>
        <taxon>Bacteria</taxon>
        <taxon>Bacillati</taxon>
        <taxon>Actinomycetota</taxon>
        <taxon>Actinomycetes</taxon>
        <taxon>Kitasatosporales</taxon>
        <taxon>Streptomycetaceae</taxon>
        <taxon>Streptomyces</taxon>
    </lineage>
</organism>
<dbReference type="AlphaFoldDB" id="A0A640T1R0"/>
<evidence type="ECO:0000313" key="2">
    <source>
        <dbReference type="EMBL" id="GFE17090.1"/>
    </source>
</evidence>
<dbReference type="Proteomes" id="UP000430079">
    <property type="component" value="Unassembled WGS sequence"/>
</dbReference>
<evidence type="ECO:0000313" key="3">
    <source>
        <dbReference type="Proteomes" id="UP000430079"/>
    </source>
</evidence>
<protein>
    <submittedName>
        <fullName evidence="2">Uncharacterized protein</fullName>
    </submittedName>
</protein>
<name>A0A640T1R0_9ACTN</name>
<reference evidence="2 3" key="1">
    <citation type="submission" date="2019-12" db="EMBL/GenBank/DDBJ databases">
        <title>Whole genome shotgun sequence of Streptomyces hygroscopicus subsp. glebosus NBRC 13786.</title>
        <authorList>
            <person name="Ichikawa N."/>
            <person name="Kimura A."/>
            <person name="Kitahashi Y."/>
            <person name="Komaki H."/>
            <person name="Tamura T."/>
        </authorList>
    </citation>
    <scope>NUCLEOTIDE SEQUENCE [LARGE SCALE GENOMIC DNA]</scope>
    <source>
        <strain evidence="2 3">NBRC 13786</strain>
    </source>
</reference>
<evidence type="ECO:0000256" key="1">
    <source>
        <dbReference type="SAM" id="MobiDB-lite"/>
    </source>
</evidence>
<dbReference type="EMBL" id="BLIO01000001">
    <property type="protein sequence ID" value="GFE17090.1"/>
    <property type="molecule type" value="Genomic_DNA"/>
</dbReference>
<keyword evidence="3" id="KW-1185">Reference proteome</keyword>
<accession>A0A640T1R0</accession>
<proteinExistence type="predicted"/>
<sequence length="52" mass="5498">MTGPVRCGGAVRTGTAAVARVQARRTHHLHPSNPTRPTPRRNLVAPYGGVQA</sequence>
<gene>
    <name evidence="2" type="ORF">Sgleb_51370</name>
</gene>